<evidence type="ECO:0000256" key="1">
    <source>
        <dbReference type="ARBA" id="ARBA00022448"/>
    </source>
</evidence>
<dbReference type="PANTHER" id="PTHR42711:SF1">
    <property type="entry name" value="ABC-TRANSPORT PROTEIN, ATP-BINDING COMPONENT"/>
    <property type="match status" value="1"/>
</dbReference>
<dbReference type="Pfam" id="PF00005">
    <property type="entry name" value="ABC_tran"/>
    <property type="match status" value="1"/>
</dbReference>
<evidence type="ECO:0000256" key="3">
    <source>
        <dbReference type="ARBA" id="ARBA00022840"/>
    </source>
</evidence>
<dbReference type="InterPro" id="IPR027417">
    <property type="entry name" value="P-loop_NTPase"/>
</dbReference>
<evidence type="ECO:0000259" key="4">
    <source>
        <dbReference type="PROSITE" id="PS50893"/>
    </source>
</evidence>
<dbReference type="GO" id="GO:0005524">
    <property type="term" value="F:ATP binding"/>
    <property type="evidence" value="ECO:0007669"/>
    <property type="project" value="UniProtKB-KW"/>
</dbReference>
<dbReference type="Proteomes" id="UP000018300">
    <property type="component" value="Unassembled WGS sequence"/>
</dbReference>
<keyword evidence="1" id="KW-0813">Transport</keyword>
<dbReference type="EMBL" id="CAYU010000054">
    <property type="protein sequence ID" value="CCY77174.1"/>
    <property type="molecule type" value="Genomic_DNA"/>
</dbReference>
<keyword evidence="2" id="KW-0547">Nucleotide-binding</keyword>
<dbReference type="Gene3D" id="3.40.50.300">
    <property type="entry name" value="P-loop containing nucleotide triphosphate hydrolases"/>
    <property type="match status" value="1"/>
</dbReference>
<dbReference type="InterPro" id="IPR050763">
    <property type="entry name" value="ABC_transporter_ATP-binding"/>
</dbReference>
<proteinExistence type="predicted"/>
<evidence type="ECO:0000313" key="5">
    <source>
        <dbReference type="EMBL" id="CCY77174.1"/>
    </source>
</evidence>
<evidence type="ECO:0000313" key="6">
    <source>
        <dbReference type="Proteomes" id="UP000018300"/>
    </source>
</evidence>
<sequence>MIKVEHISKEFVSSKKYPGLKGAIKGLFSNEKVRKKAVDDISFDIEEGEIVGYIGSNGAGKSTTIKMMTGILKPTSGVCTVNGIDPSKERIENARNIGVVFGQRTQLWWDLPLSESFTILKEIYDVSDADYEERMKFLNEVLDLPEFFSQPVRTLSLGQRMRADLGASLIHNPKVLYLDEPTIGLDLIVKDKIREAIKEINRKYNTTVILTTHDIGDIEELCSRIIIIDEGHKIYDGSLRELKDTYGRTRRVTMEVSDLPLCKKTDWCSITSKDKEILSFETDDETGTITFIFDKDKVKMSELMSPVMELTDVKDVKIQETELADIVKEIYSHGLSGLNRKGE</sequence>
<dbReference type="SMART" id="SM00382">
    <property type="entry name" value="AAA"/>
    <property type="match status" value="1"/>
</dbReference>
<protein>
    <submittedName>
        <fullName evidence="5">ABC transporter related protein</fullName>
    </submittedName>
</protein>
<reference evidence="5" key="1">
    <citation type="submission" date="2012-11" db="EMBL/GenBank/DDBJ databases">
        <title>Dependencies among metagenomic species, viruses, plasmids and units of genetic variation.</title>
        <authorList>
            <person name="Nielsen H.B."/>
            <person name="Almeida M."/>
            <person name="Juncker A.S."/>
            <person name="Rasmussen S."/>
            <person name="Li J."/>
            <person name="Sunagawa S."/>
            <person name="Plichta D."/>
            <person name="Gautier L."/>
            <person name="Le Chatelier E."/>
            <person name="Peletier E."/>
            <person name="Bonde I."/>
            <person name="Nielsen T."/>
            <person name="Manichanh C."/>
            <person name="Arumugam M."/>
            <person name="Batto J."/>
            <person name="Santos M.B.Q.D."/>
            <person name="Blom N."/>
            <person name="Borruel N."/>
            <person name="Burgdorf K.S."/>
            <person name="Boumezbeur F."/>
            <person name="Casellas F."/>
            <person name="Dore J."/>
            <person name="Guarner F."/>
            <person name="Hansen T."/>
            <person name="Hildebrand F."/>
            <person name="Kaas R.S."/>
            <person name="Kennedy S."/>
            <person name="Kristiansen K."/>
            <person name="Kultima J.R."/>
            <person name="Leonard P."/>
            <person name="Levenez F."/>
            <person name="Lund O."/>
            <person name="Moumen B."/>
            <person name="Le Paslier D."/>
            <person name="Pons N."/>
            <person name="Pedersen O."/>
            <person name="Prifti E."/>
            <person name="Qin J."/>
            <person name="Raes J."/>
            <person name="Tap J."/>
            <person name="Tims S."/>
            <person name="Ussery D.W."/>
            <person name="Yamada T."/>
            <person name="MetaHit consortium"/>
            <person name="Renault P."/>
            <person name="Sicheritz-Ponten T."/>
            <person name="Bork P."/>
            <person name="Wang J."/>
            <person name="Brunak S."/>
            <person name="Ehrlich S.D."/>
        </authorList>
    </citation>
    <scope>NUCLEOTIDE SEQUENCE [LARGE SCALE GENOMIC DNA]</scope>
</reference>
<dbReference type="InterPro" id="IPR003593">
    <property type="entry name" value="AAA+_ATPase"/>
</dbReference>
<dbReference type="PANTHER" id="PTHR42711">
    <property type="entry name" value="ABC TRANSPORTER ATP-BINDING PROTEIN"/>
    <property type="match status" value="1"/>
</dbReference>
<dbReference type="GO" id="GO:0016887">
    <property type="term" value="F:ATP hydrolysis activity"/>
    <property type="evidence" value="ECO:0007669"/>
    <property type="project" value="InterPro"/>
</dbReference>
<keyword evidence="3" id="KW-0067">ATP-binding</keyword>
<dbReference type="InterPro" id="IPR003439">
    <property type="entry name" value="ABC_transporter-like_ATP-bd"/>
</dbReference>
<comment type="caution">
    <text evidence="5">The sequence shown here is derived from an EMBL/GenBank/DDBJ whole genome shotgun (WGS) entry which is preliminary data.</text>
</comment>
<organism evidence="5 6">
    <name type="scientific">Eshraghiella crossota CAG:259</name>
    <dbReference type="NCBI Taxonomy" id="1263062"/>
    <lineage>
        <taxon>Bacteria</taxon>
        <taxon>Bacillati</taxon>
        <taxon>Bacillota</taxon>
        <taxon>Clostridia</taxon>
        <taxon>Lachnospirales</taxon>
        <taxon>Lachnospiraceae</taxon>
        <taxon>Eshraghiella</taxon>
    </lineage>
</organism>
<feature type="domain" description="ABC transporter" evidence="4">
    <location>
        <begin position="2"/>
        <end position="255"/>
    </location>
</feature>
<evidence type="ECO:0000256" key="2">
    <source>
        <dbReference type="ARBA" id="ARBA00022741"/>
    </source>
</evidence>
<dbReference type="AlphaFoldDB" id="R5LI72"/>
<gene>
    <name evidence="5" type="ORF">BN569_00026</name>
</gene>
<dbReference type="InterPro" id="IPR017871">
    <property type="entry name" value="ABC_transporter-like_CS"/>
</dbReference>
<dbReference type="PROSITE" id="PS00211">
    <property type="entry name" value="ABC_TRANSPORTER_1"/>
    <property type="match status" value="1"/>
</dbReference>
<dbReference type="SUPFAM" id="SSF52540">
    <property type="entry name" value="P-loop containing nucleoside triphosphate hydrolases"/>
    <property type="match status" value="1"/>
</dbReference>
<name>R5LI72_9FIRM</name>
<accession>R5LI72</accession>
<dbReference type="PROSITE" id="PS50893">
    <property type="entry name" value="ABC_TRANSPORTER_2"/>
    <property type="match status" value="1"/>
</dbReference>